<comment type="caution">
    <text evidence="2">The sequence shown here is derived from an EMBL/GenBank/DDBJ whole genome shotgun (WGS) entry which is preliminary data.</text>
</comment>
<dbReference type="SUPFAM" id="SSF54593">
    <property type="entry name" value="Glyoxalase/Bleomycin resistance protein/Dihydroxybiphenyl dioxygenase"/>
    <property type="match status" value="1"/>
</dbReference>
<dbReference type="InterPro" id="IPR029068">
    <property type="entry name" value="Glyas_Bleomycin-R_OHBP_Dase"/>
</dbReference>
<reference evidence="2 3" key="1">
    <citation type="submission" date="2024-02" db="EMBL/GenBank/DDBJ databases">
        <title>Expansion and revision of Xanthobacter and proposal of Roseixanthobacter gen. nov.</title>
        <authorList>
            <person name="Soltysiak M.P.M."/>
            <person name="Jalihal A."/>
            <person name="Ory A."/>
            <person name="Chrisophersen C."/>
            <person name="Lee A.D."/>
            <person name="Boulton J."/>
            <person name="Springer M."/>
        </authorList>
    </citation>
    <scope>NUCLEOTIDE SEQUENCE [LARGE SCALE GENOMIC DNA]</scope>
    <source>
        <strain evidence="2 3">23A</strain>
    </source>
</reference>
<dbReference type="Gene3D" id="3.10.180.10">
    <property type="entry name" value="2,3-Dihydroxybiphenyl 1,2-Dioxygenase, domain 1"/>
    <property type="match status" value="2"/>
</dbReference>
<dbReference type="Pfam" id="PF22632">
    <property type="entry name" value="BphC_D1"/>
    <property type="match status" value="1"/>
</dbReference>
<organism evidence="2 3">
    <name type="scientific">Xanthobacter oligotrophicus</name>
    <dbReference type="NCBI Taxonomy" id="2607286"/>
    <lineage>
        <taxon>Bacteria</taxon>
        <taxon>Pseudomonadati</taxon>
        <taxon>Pseudomonadota</taxon>
        <taxon>Alphaproteobacteria</taxon>
        <taxon>Hyphomicrobiales</taxon>
        <taxon>Xanthobacteraceae</taxon>
        <taxon>Xanthobacter</taxon>
    </lineage>
</organism>
<protein>
    <submittedName>
        <fullName evidence="2">VOC family protein</fullName>
    </submittedName>
</protein>
<gene>
    <name evidence="2" type="ORF">V5F32_23820</name>
</gene>
<dbReference type="Proteomes" id="UP001604002">
    <property type="component" value="Unassembled WGS sequence"/>
</dbReference>
<dbReference type="InterPro" id="IPR004360">
    <property type="entry name" value="Glyas_Fos-R_dOase_dom"/>
</dbReference>
<dbReference type="PROSITE" id="PS51819">
    <property type="entry name" value="VOC"/>
    <property type="match status" value="2"/>
</dbReference>
<accession>A0ABW7A2H0</accession>
<dbReference type="Pfam" id="PF00903">
    <property type="entry name" value="Glyoxalase"/>
    <property type="match status" value="1"/>
</dbReference>
<dbReference type="RefSeq" id="WP_393994728.1">
    <property type="nucleotide sequence ID" value="NZ_JBAFVH010000027.1"/>
</dbReference>
<evidence type="ECO:0000259" key="1">
    <source>
        <dbReference type="PROSITE" id="PS51819"/>
    </source>
</evidence>
<dbReference type="EMBL" id="JBAFVH010000027">
    <property type="protein sequence ID" value="MFG1375209.1"/>
    <property type="molecule type" value="Genomic_DNA"/>
</dbReference>
<dbReference type="CDD" id="cd07252">
    <property type="entry name" value="BphC1-RGP6_N_like"/>
    <property type="match status" value="1"/>
</dbReference>
<evidence type="ECO:0000313" key="3">
    <source>
        <dbReference type="Proteomes" id="UP001604002"/>
    </source>
</evidence>
<dbReference type="InterPro" id="IPR037523">
    <property type="entry name" value="VOC_core"/>
</dbReference>
<sequence length="322" mass="36015">MGVIALGYLGIRSDKMDDWHAFASGLLAMQAVDATRSHATFRMDDQRQRLFVVNEPGPVIAAMGWEVEEKGDLDRFASRLETAGIVVRRGARALADQRFVEDLITFADPDGNQVELFFNPMRASEPFVPGRPISGFRTGPLGMGHAVLHAERIDALLPFYRDLLDFHISDYGLTPYPLYFFHVNGRHHSLAMVGSGQTGFHHFMVEFNNLDDVGQGYDIAGLQEGRLAYTLGRHTNDYMTSFYANSPSGFFVENGWGGRVIDPATWEPHETVAGPSFWGHERLYLPEEPRARLRNMRLAAAARGLRAPEVVDCPWLYGQLVG</sequence>
<proteinExistence type="predicted"/>
<evidence type="ECO:0000313" key="2">
    <source>
        <dbReference type="EMBL" id="MFG1375209.1"/>
    </source>
</evidence>
<dbReference type="CDD" id="cd07237">
    <property type="entry name" value="BphC1-RGP6_C_like"/>
    <property type="match status" value="1"/>
</dbReference>
<feature type="domain" description="VOC" evidence="1">
    <location>
        <begin position="142"/>
        <end position="257"/>
    </location>
</feature>
<name>A0ABW7A2H0_9HYPH</name>
<keyword evidence="3" id="KW-1185">Reference proteome</keyword>
<feature type="domain" description="VOC" evidence="1">
    <location>
        <begin position="5"/>
        <end position="119"/>
    </location>
</feature>